<gene>
    <name evidence="2" type="primary">mnmD</name>
    <name evidence="2" type="ORF">E1J38_007220</name>
</gene>
<protein>
    <submittedName>
        <fullName evidence="2">tRNA (5-methylaminomethyl-2-thiouridine)(34)-methyltransferase MnmD</fullName>
    </submittedName>
</protein>
<accession>A0A562YDQ0</accession>
<dbReference type="InterPro" id="IPR029063">
    <property type="entry name" value="SAM-dependent_MTases_sf"/>
</dbReference>
<dbReference type="SUPFAM" id="SSF53335">
    <property type="entry name" value="S-adenosyl-L-methionine-dependent methyltransferases"/>
    <property type="match status" value="1"/>
</dbReference>
<dbReference type="Pfam" id="PF05430">
    <property type="entry name" value="Methyltransf_30"/>
    <property type="match status" value="1"/>
</dbReference>
<reference evidence="2 3" key="2">
    <citation type="submission" date="2019-07" db="EMBL/GenBank/DDBJ databases">
        <title>Seonamhaeicola sp. W255 draft genome.</title>
        <authorList>
            <person name="Zhang X.-Y."/>
            <person name="Zhang R."/>
            <person name="Zhong Y.-L."/>
            <person name="Du Z.-J."/>
        </authorList>
    </citation>
    <scope>NUCLEOTIDE SEQUENCE [LARGE SCALE GENOMIC DNA]</scope>
    <source>
        <strain evidence="2 3">W255</strain>
    </source>
</reference>
<proteinExistence type="predicted"/>
<dbReference type="InterPro" id="IPR008471">
    <property type="entry name" value="MnmC-like_methylTransf"/>
</dbReference>
<dbReference type="Gene3D" id="3.40.50.150">
    <property type="entry name" value="Vaccinia Virus protein VP39"/>
    <property type="match status" value="1"/>
</dbReference>
<dbReference type="NCBIfam" id="NF033855">
    <property type="entry name" value="tRNA_MNMC2"/>
    <property type="match status" value="1"/>
</dbReference>
<dbReference type="GO" id="GO:0004808">
    <property type="term" value="F:tRNA (5-methylaminomethyl-2-thiouridylate)(34)-methyltransferase activity"/>
    <property type="evidence" value="ECO:0007669"/>
    <property type="project" value="InterPro"/>
</dbReference>
<comment type="caution">
    <text evidence="2">The sequence shown here is derived from an EMBL/GenBank/DDBJ whole genome shotgun (WGS) entry which is preliminary data.</text>
</comment>
<dbReference type="EMBL" id="SMZJ02000004">
    <property type="protein sequence ID" value="TWO32649.1"/>
    <property type="molecule type" value="Genomic_DNA"/>
</dbReference>
<dbReference type="GO" id="GO:0016645">
    <property type="term" value="F:oxidoreductase activity, acting on the CH-NH group of donors"/>
    <property type="evidence" value="ECO:0007669"/>
    <property type="project" value="InterPro"/>
</dbReference>
<evidence type="ECO:0000313" key="3">
    <source>
        <dbReference type="Proteomes" id="UP000295814"/>
    </source>
</evidence>
<dbReference type="GO" id="GO:0032259">
    <property type="term" value="P:methylation"/>
    <property type="evidence" value="ECO:0007669"/>
    <property type="project" value="UniProtKB-KW"/>
</dbReference>
<organism evidence="2 3">
    <name type="scientific">Seonamhaeicola sediminis</name>
    <dbReference type="NCBI Taxonomy" id="2528206"/>
    <lineage>
        <taxon>Bacteria</taxon>
        <taxon>Pseudomonadati</taxon>
        <taxon>Bacteroidota</taxon>
        <taxon>Flavobacteriia</taxon>
        <taxon>Flavobacteriales</taxon>
        <taxon>Flavobacteriaceae</taxon>
    </lineage>
</organism>
<reference evidence="2 3" key="1">
    <citation type="submission" date="2019-03" db="EMBL/GenBank/DDBJ databases">
        <authorList>
            <person name="Zhong Y.L."/>
        </authorList>
    </citation>
    <scope>NUCLEOTIDE SEQUENCE [LARGE SCALE GENOMIC DNA]</scope>
    <source>
        <strain evidence="2 3">W255</strain>
    </source>
</reference>
<dbReference type="AlphaFoldDB" id="A0A562YDQ0"/>
<keyword evidence="2" id="KW-0808">Transferase</keyword>
<keyword evidence="3" id="KW-1185">Reference proteome</keyword>
<keyword evidence="2" id="KW-0489">Methyltransferase</keyword>
<dbReference type="InterPro" id="IPR047785">
    <property type="entry name" value="tRNA_MNMC2"/>
</dbReference>
<dbReference type="PANTHER" id="PTHR39963:SF1">
    <property type="entry name" value="MNMC-LIKE METHYLTRANSFERASE DOMAIN-CONTAINING PROTEIN"/>
    <property type="match status" value="1"/>
</dbReference>
<dbReference type="OrthoDB" id="9786494at2"/>
<name>A0A562YDQ0_9FLAO</name>
<feature type="domain" description="MnmC-like methyltransferase" evidence="1">
    <location>
        <begin position="156"/>
        <end position="236"/>
    </location>
</feature>
<dbReference type="RefSeq" id="WP_133355372.1">
    <property type="nucleotide sequence ID" value="NZ_SMZJ02000004.1"/>
</dbReference>
<dbReference type="Proteomes" id="UP000295814">
    <property type="component" value="Unassembled WGS sequence"/>
</dbReference>
<sequence length="238" mass="26959">MKREIIITADGSTTIHIPQWNEQYHSKHGAIQEAYHVFIKHGLYHLWNVNELTFDVTSSRVEKSNKDLSILEIGFGTGLNALITFLESAKIKAKIDYVGVEGYPVSKDEIELLNYASELNVAQCKLVFNKIHGVSWEEKHQISQSFSLTKQHKFFDKIEDKEAFNLIYFDAFGARVQPELWTEDIFKKMYAALKIGGVLVTYSAKGSVRRAMQSVGFSVEKLPGPPGKREMLRACKGA</sequence>
<evidence type="ECO:0000259" key="1">
    <source>
        <dbReference type="Pfam" id="PF05430"/>
    </source>
</evidence>
<dbReference type="PANTHER" id="PTHR39963">
    <property type="entry name" value="SLL0983 PROTEIN"/>
    <property type="match status" value="1"/>
</dbReference>
<evidence type="ECO:0000313" key="2">
    <source>
        <dbReference type="EMBL" id="TWO32649.1"/>
    </source>
</evidence>